<organism evidence="5 6">
    <name type="scientific">Psychrobacter nivimaris</name>
    <dbReference type="NCBI Taxonomy" id="281738"/>
    <lineage>
        <taxon>Bacteria</taxon>
        <taxon>Pseudomonadati</taxon>
        <taxon>Pseudomonadota</taxon>
        <taxon>Gammaproteobacteria</taxon>
        <taxon>Moraxellales</taxon>
        <taxon>Moraxellaceae</taxon>
        <taxon>Psychrobacter</taxon>
    </lineage>
</organism>
<protein>
    <recommendedName>
        <fullName evidence="4">Big-1 domain-containing protein</fullName>
    </recommendedName>
</protein>
<evidence type="ECO:0000256" key="2">
    <source>
        <dbReference type="SAM" id="MobiDB-lite"/>
    </source>
</evidence>
<dbReference type="Proteomes" id="UP000471465">
    <property type="component" value="Unassembled WGS sequence"/>
</dbReference>
<evidence type="ECO:0000313" key="6">
    <source>
        <dbReference type="Proteomes" id="UP000471465"/>
    </source>
</evidence>
<dbReference type="EMBL" id="VZIZ01000019">
    <property type="protein sequence ID" value="KAF0568451.1"/>
    <property type="molecule type" value="Genomic_DNA"/>
</dbReference>
<evidence type="ECO:0000256" key="3">
    <source>
        <dbReference type="SAM" id="SignalP"/>
    </source>
</evidence>
<dbReference type="InterPro" id="IPR008964">
    <property type="entry name" value="Invasin/intimin_cell_adhesion"/>
</dbReference>
<feature type="signal peptide" evidence="3">
    <location>
        <begin position="1"/>
        <end position="25"/>
    </location>
</feature>
<dbReference type="Gene3D" id="2.60.40.10">
    <property type="entry name" value="Immunoglobulins"/>
    <property type="match status" value="2"/>
</dbReference>
<dbReference type="InterPro" id="IPR013783">
    <property type="entry name" value="Ig-like_fold"/>
</dbReference>
<dbReference type="InterPro" id="IPR003344">
    <property type="entry name" value="Big_1_dom"/>
</dbReference>
<feature type="domain" description="Big-1" evidence="4">
    <location>
        <begin position="1628"/>
        <end position="1714"/>
    </location>
</feature>
<proteinExistence type="inferred from homology"/>
<dbReference type="SUPFAM" id="SSF49373">
    <property type="entry name" value="Invasin/intimin cell-adhesion fragments"/>
    <property type="match status" value="1"/>
</dbReference>
<dbReference type="RefSeq" id="WP_160022285.1">
    <property type="nucleotide sequence ID" value="NZ_VZIZ01000019.1"/>
</dbReference>
<feature type="region of interest" description="Disordered" evidence="2">
    <location>
        <begin position="35"/>
        <end position="63"/>
    </location>
</feature>
<accession>A0A6N7BZL8</accession>
<keyword evidence="6" id="KW-1185">Reference proteome</keyword>
<dbReference type="SMART" id="SM00634">
    <property type="entry name" value="BID_1"/>
    <property type="match status" value="3"/>
</dbReference>
<evidence type="ECO:0000313" key="5">
    <source>
        <dbReference type="EMBL" id="KAF0568451.1"/>
    </source>
</evidence>
<comment type="caution">
    <text evidence="5">The sequence shown here is derived from an EMBL/GenBank/DDBJ whole genome shotgun (WGS) entry which is preliminary data.</text>
</comment>
<evidence type="ECO:0000256" key="1">
    <source>
        <dbReference type="ARBA" id="ARBA00010116"/>
    </source>
</evidence>
<feature type="domain" description="Big-1" evidence="4">
    <location>
        <begin position="1979"/>
        <end position="2071"/>
    </location>
</feature>
<feature type="domain" description="Big-1" evidence="4">
    <location>
        <begin position="2208"/>
        <end position="2300"/>
    </location>
</feature>
<gene>
    <name evidence="5" type="ORF">FQV37_859</name>
</gene>
<reference evidence="5 6" key="1">
    <citation type="submission" date="2019-09" db="EMBL/GenBank/DDBJ databases">
        <title>Draft genome sequence of Psychrobacter nivimaris LAMA 639, in search for biotechnological relevant genes.</title>
        <authorList>
            <person name="Lima A.O.S."/>
            <person name="Staloch B.E.K."/>
            <person name="Freitas R.C."/>
            <person name="Niero H."/>
            <person name="Silva M.A.C."/>
        </authorList>
    </citation>
    <scope>NUCLEOTIDE SEQUENCE [LARGE SCALE GENOMIC DNA]</scope>
    <source>
        <strain evidence="5 6">LAMA 639</strain>
    </source>
</reference>
<comment type="similarity">
    <text evidence="1">Belongs to the intimin/invasin family.</text>
</comment>
<name>A0A6N7BZL8_9GAMM</name>
<feature type="chain" id="PRO_5026797784" description="Big-1 domain-containing protein" evidence="3">
    <location>
        <begin position="26"/>
        <end position="2602"/>
    </location>
</feature>
<evidence type="ECO:0000259" key="4">
    <source>
        <dbReference type="SMART" id="SM00634"/>
    </source>
</evidence>
<sequence length="2602" mass="271706">MSYSSLPLTSKLFQLTSLTCALALAGCGGGGDGDTVDSVAPAPDLGVTQPGTDGSGSDGGEQVPDVEADFFLQKLSTAPTIIELSDEQAIFTVTVKAAEVSSGGAMVGKAVTLKVVSSETNGITIEGQSTQVTDSDGNAVYTLKLNPQAVVDKDALIANGFTLMATANKADGTAVAPQELKVSVSREGSGDGTQIVESELDISTSLTTSSVSNNVLNVYGDTATLSVIAKNSKGARVKDVAVGLGIDSIKGISIIGGNSKSTNIDGIAVFNVKVDENLPKAERDALLIGEGIAYAISIQEQSGATKQETGNLSIGLPTSDYVLNVEGRDELLNAYGDEQPLTVTATAKNSKVPTNIDGAKATIKLNNSIAGVRLSTEALTFDVTGKAMVSLIIASTLTTEQRKEIVEKGVNYTVVLSEPNRAVTADTYGNEAYIPDSQYQIKFATKNKSRISSFGSEAVISFRVNDKNGGAIANQKVNASLPQELVNTGLLTLDSAAAQVTDSKGMVSYNVSVPANLSAAQRTKLEGIGGFILTAKVTETSGASSSINSERIQVTAESETILTVKNIPSAVNILKDQFQIQVAGKRPDGSAASEKEVKLTITNVAGVSIQGNQQTTDVSGNAVFTINVSQDLTTAQREALVKSGIPYTITLTDEDGVATEQYKAPVIIPVAEYKLNFGSSTSEKLLSTGGVTTLSFRVNDKNGGVIANQTVTASLPSSLTQKGLITLESAASQVTDAQGNVSYMVRIPAGLSATQRAELEKAGEFVLTARLVESSGASINTSSNRVLVTADPSKSKTILTAKTTPSVVNVLKDQFTIQVTAKRPDGSAVASKTVKLAINNIKGISIEGGEQTTNSAGNAVFTVNIDQALTLEQRKALAKTGIAYTATLTDDDGIATENYSVKASVPSSEYQINFGSNSNAQLSSSGGSTIVSFRVNDKDGGVINNQKVRVSLPKSLVDSGLLTLDSAAAQTTDDKGIVSYTIRIPTGLEATQKAALEKASGFFLTANLVETSGASTSALSTPISISNKVQSSLTVLTSETNPKVVNVLKDQFTINVSGKRKDGSAAADKVVKLALNNVSGMTIKDNEQKTDASGNVTFTVEISQDLTQAQREALVKSGINYAVSLTDTDGVVTSGYNASVIIPAAQYQINFGTSDKVQLSSSGGSAIISFRVNDKNGGAITGQKVIASLPSALTEQGLLSIEGSSEQVTDSKGMVSYTVRVPAGLTQKQKDALEVIKDFVLTAKAVEDSGASSSISSSLVKISSVAEKSDIKLTSISSPKVVTVTDKQFTIQVSAKLTNGSVAAGKNVKLVIKDVAGVSIQGNEQTTNEAGNAVFTVNLSQDLNEDERASLVASDIAYTATLTDSDGTEAKIENKIDVVQPVTSLEFSEIITPSISELGGQGTISIKLSNKANQTAVKGQAVAIQLGKAALDYGVTVNQTTATTDFSGETTFIVTIPKGLTAAERTELKRVGINYQLSYVEKEETYTSTITKVDVLTPAVDLTVLNSPNLINNRPFYTLNGEGDTAVVNAGLSTRNTNISISGQPIQLEFANKELAALLTVNGKPGVNNNIVETSATGAASFTVIVPSNLTAEQKATLKNQKLTATLTETLTGKKQDIQFNIQSTKAAIDLIAITPNSLNLNGGETQVEVIAQDSKDNVIADKQVYLALPAAVAAQGVRLVTSGTQTTNDSGKASFTLAVPAGLTNAQKSAIGSSFKVVFSATDENDNIATKISTVKTLTPDPSGTTESLTIGANKVVNTKGDTFKVFVRLENTDGAIANRQVTLNVDDPIKTGVSISNGTATTNSDGVATFNLTLEDGANVNQATLEAGIRLTATTTTAENTSLVQNYIVAVDTATIDSYQLIASSDKSTLNTGGDQTNATFRVTDSNGGVLSGVPIQLSIENLEASGAALTTSSTVVSDSSGRVDVGVLLAANSINARLNHSVVINAKIVTPQYDANGTVNMEVREQKSLSLSAIGTTLTLTASEKNLKDNSTTTLSSTLTDGTGLAIANANVELIDTDGNLIASDATATTDSEGKASFTINENDLSFDSNGNLRVFVRAAGERELTTQRSTSSIDLVKVSQAGISFIDIEDVYDVNEQQTINVQIRADSPELAQSLVGETIEVQTTIGQFNNGSGNNDVIFTRRIRATDIAANGYTITVPVKLTSELAGTAVLEAKVLGIFATGTAGSLKYQTTVDTRFRATTPAKVLFQAVRSVITPGSSTELVATVKDKNDVPVEGQTVVFSRASDSSAGRLSAATAITDSKGQARVVYLANASSPINGVTLNARLLNDPNNIGSKSTNITVSKDAVYTTLTFANKISSDDIYYTVNGSISVMDGSGQAVANKEVSIKSYAVEYAQGRVCLLDSSTSYQGANTVDGEGNISTPEPKTFSEKSAILLRSNWITSEDSPEYNYILDNDDDVNNNGVLDTINPVAIIGGTFAEDGYSFVTDAEGRADFQVRYPIRYSNWVKVRFDASTFLNGSENTQSLNYSLPYLDGDLDISGDTLFSPWIADASPFGPGNATCVNSLSVNIDAEKDTTKVILSPYQPSYAVSINGVSPNAQSQGYNSFIVDFNQAFELGATLGVVSNGAGFTRTIKVE</sequence>
<keyword evidence="3" id="KW-0732">Signal</keyword>